<proteinExistence type="predicted"/>
<name>A0ABW6KCD6_9BACI</name>
<protein>
    <submittedName>
        <fullName evidence="1">Amidase</fullName>
    </submittedName>
</protein>
<gene>
    <name evidence="1" type="ORF">ACFYKX_12385</name>
</gene>
<keyword evidence="2" id="KW-1185">Reference proteome</keyword>
<accession>A0ABW6KCD6</accession>
<dbReference type="Proteomes" id="UP001601059">
    <property type="component" value="Unassembled WGS sequence"/>
</dbReference>
<evidence type="ECO:0000313" key="1">
    <source>
        <dbReference type="EMBL" id="MFE8701394.1"/>
    </source>
</evidence>
<dbReference type="EMBL" id="JBIACK010000005">
    <property type="protein sequence ID" value="MFE8701394.1"/>
    <property type="molecule type" value="Genomic_DNA"/>
</dbReference>
<reference evidence="1 2" key="1">
    <citation type="submission" date="2024-08" db="EMBL/GenBank/DDBJ databases">
        <title>Two novel Cytobacillus novel species.</title>
        <authorList>
            <person name="Liu G."/>
        </authorList>
    </citation>
    <scope>NUCLEOTIDE SEQUENCE [LARGE SCALE GENOMIC DNA]</scope>
    <source>
        <strain evidence="1 2">FJAT-54145</strain>
    </source>
</reference>
<organism evidence="1 2">
    <name type="scientific">Cytobacillus spartinae</name>
    <dbReference type="NCBI Taxonomy" id="3299023"/>
    <lineage>
        <taxon>Bacteria</taxon>
        <taxon>Bacillati</taxon>
        <taxon>Bacillota</taxon>
        <taxon>Bacilli</taxon>
        <taxon>Bacillales</taxon>
        <taxon>Bacillaceae</taxon>
        <taxon>Cytobacillus</taxon>
    </lineage>
</organism>
<dbReference type="RefSeq" id="WP_389361360.1">
    <property type="nucleotide sequence ID" value="NZ_JBIACK010000005.1"/>
</dbReference>
<comment type="caution">
    <text evidence="1">The sequence shown here is derived from an EMBL/GenBank/DDBJ whole genome shotgun (WGS) entry which is preliminary data.</text>
</comment>
<sequence>MKRLVMMWVMVALGFLTMEYPQNPKTVHANEFVPVSTWLWDTEAIHTNKDEVLKFLITKHVNTVFLQINQDIPFETYEHFIRQARSHNIEIHALDGAPDWGKSKGKMDNMFGWLRTYQQQAVPNEKFSGVHIDVEPYLHEQWNRNQANAVMQYQTLLIEAKKQSNRLGLPIGIDIPFWFDEIKFQNKYGKGDLASWVIRKADSATLMAYRDRVEGPNGIIELIKFEVQLAQKIGKPIIIGVETGKSEEADYVSFHEEGEAYMFKQLKQVQANYNGNVTYAIHHLQSWMRMEY</sequence>
<evidence type="ECO:0000313" key="2">
    <source>
        <dbReference type="Proteomes" id="UP001601059"/>
    </source>
</evidence>